<comment type="caution">
    <text evidence="2">The sequence shown here is derived from an EMBL/GenBank/DDBJ whole genome shotgun (WGS) entry which is preliminary data.</text>
</comment>
<organism evidence="2 3">
    <name type="scientific">Rhodoplanes roseus</name>
    <dbReference type="NCBI Taxonomy" id="29409"/>
    <lineage>
        <taxon>Bacteria</taxon>
        <taxon>Pseudomonadati</taxon>
        <taxon>Pseudomonadota</taxon>
        <taxon>Alphaproteobacteria</taxon>
        <taxon>Hyphomicrobiales</taxon>
        <taxon>Nitrobacteraceae</taxon>
        <taxon>Rhodoplanes</taxon>
    </lineage>
</organism>
<dbReference type="CDD" id="cd03025">
    <property type="entry name" value="DsbA_FrnE_like"/>
    <property type="match status" value="1"/>
</dbReference>
<keyword evidence="2" id="KW-0413">Isomerase</keyword>
<dbReference type="InterPro" id="IPR036249">
    <property type="entry name" value="Thioredoxin-like_sf"/>
</dbReference>
<sequence>MFDPLCGWCYGAAPALRRLAALPGIVVALAPTGLFAGAGARPMTDAFADYAWSNDQRIQKLTGQPFTDQYRDAVLSDRVRRFDSGPATLALAAVASTEPEREIDALSAIQTARYVDGRDVTAAATLAQLLDGLGLAVAARLIATPTDVLRAFNAERVARARADLQSVGAQGVPALIVEDDGGRRTVDSGILFAGPDRLAAALAAA</sequence>
<dbReference type="InterPro" id="IPR001853">
    <property type="entry name" value="DSBA-like_thioredoxin_dom"/>
</dbReference>
<evidence type="ECO:0000313" key="3">
    <source>
        <dbReference type="Proteomes" id="UP000249130"/>
    </source>
</evidence>
<dbReference type="GO" id="GO:0016491">
    <property type="term" value="F:oxidoreductase activity"/>
    <property type="evidence" value="ECO:0007669"/>
    <property type="project" value="InterPro"/>
</dbReference>
<accession>A0A327KN67</accession>
<evidence type="ECO:0000259" key="1">
    <source>
        <dbReference type="Pfam" id="PF01323"/>
    </source>
</evidence>
<dbReference type="Proteomes" id="UP000249130">
    <property type="component" value="Unassembled WGS sequence"/>
</dbReference>
<dbReference type="SUPFAM" id="SSF52833">
    <property type="entry name" value="Thioredoxin-like"/>
    <property type="match status" value="1"/>
</dbReference>
<keyword evidence="3" id="KW-1185">Reference proteome</keyword>
<protein>
    <submittedName>
        <fullName evidence="2">Protein-disulfide isomerase</fullName>
    </submittedName>
</protein>
<gene>
    <name evidence="2" type="ORF">CH341_27255</name>
</gene>
<proteinExistence type="predicted"/>
<dbReference type="AlphaFoldDB" id="A0A327KN67"/>
<dbReference type="GO" id="GO:0016853">
    <property type="term" value="F:isomerase activity"/>
    <property type="evidence" value="ECO:0007669"/>
    <property type="project" value="UniProtKB-KW"/>
</dbReference>
<reference evidence="2 3" key="1">
    <citation type="submission" date="2017-07" db="EMBL/GenBank/DDBJ databases">
        <title>Draft Genome Sequences of Select Purple Nonsulfur Bacteria.</title>
        <authorList>
            <person name="Lasarre B."/>
            <person name="Mckinlay J.B."/>
        </authorList>
    </citation>
    <scope>NUCLEOTIDE SEQUENCE [LARGE SCALE GENOMIC DNA]</scope>
    <source>
        <strain evidence="2 3">DSM 5909</strain>
    </source>
</reference>
<feature type="domain" description="DSBA-like thioredoxin" evidence="1">
    <location>
        <begin position="2"/>
        <end position="180"/>
    </location>
</feature>
<evidence type="ECO:0000313" key="2">
    <source>
        <dbReference type="EMBL" id="RAI38752.1"/>
    </source>
</evidence>
<name>A0A327KN67_9BRAD</name>
<dbReference type="EMBL" id="NPEX01000337">
    <property type="protein sequence ID" value="RAI38752.1"/>
    <property type="molecule type" value="Genomic_DNA"/>
</dbReference>
<dbReference type="Pfam" id="PF01323">
    <property type="entry name" value="DSBA"/>
    <property type="match status" value="1"/>
</dbReference>
<dbReference type="Gene3D" id="3.40.30.10">
    <property type="entry name" value="Glutaredoxin"/>
    <property type="match status" value="1"/>
</dbReference>